<feature type="transmembrane region" description="Helical" evidence="8">
    <location>
        <begin position="102"/>
        <end position="121"/>
    </location>
</feature>
<dbReference type="AlphaFoldDB" id="A0A1G5GD38"/>
<feature type="transmembrane region" description="Helical" evidence="8">
    <location>
        <begin position="38"/>
        <end position="58"/>
    </location>
</feature>
<name>A0A1G5GD38_9RHOB</name>
<dbReference type="STRING" id="336292.SAMN05660710_01708"/>
<reference evidence="9 10" key="1">
    <citation type="submission" date="2016-10" db="EMBL/GenBank/DDBJ databases">
        <authorList>
            <person name="de Groot N.N."/>
        </authorList>
    </citation>
    <scope>NUCLEOTIDE SEQUENCE [LARGE SCALE GENOMIC DNA]</scope>
    <source>
        <strain evidence="9 10">CGMCC 1.8925</strain>
    </source>
</reference>
<comment type="subcellular location">
    <subcellularLocation>
        <location evidence="1 8">Cell membrane</location>
        <topology evidence="1 8">Multi-pass membrane protein</topology>
    </subcellularLocation>
</comment>
<evidence type="ECO:0000313" key="10">
    <source>
        <dbReference type="Proteomes" id="UP000199502"/>
    </source>
</evidence>
<feature type="transmembrane region" description="Helical" evidence="8">
    <location>
        <begin position="174"/>
        <end position="191"/>
    </location>
</feature>
<dbReference type="OrthoDB" id="9800873at2"/>
<dbReference type="Proteomes" id="UP000199502">
    <property type="component" value="Unassembled WGS sequence"/>
</dbReference>
<feature type="transmembrane region" description="Helical" evidence="8">
    <location>
        <begin position="6"/>
        <end position="26"/>
    </location>
</feature>
<evidence type="ECO:0000313" key="9">
    <source>
        <dbReference type="EMBL" id="SCY49267.1"/>
    </source>
</evidence>
<evidence type="ECO:0000256" key="4">
    <source>
        <dbReference type="ARBA" id="ARBA00022475"/>
    </source>
</evidence>
<dbReference type="InterPro" id="IPR002781">
    <property type="entry name" value="TM_pro_TauE-like"/>
</dbReference>
<protein>
    <recommendedName>
        <fullName evidence="8">Probable membrane transporter protein</fullName>
    </recommendedName>
</protein>
<evidence type="ECO:0000256" key="6">
    <source>
        <dbReference type="ARBA" id="ARBA00022989"/>
    </source>
</evidence>
<evidence type="ECO:0000256" key="3">
    <source>
        <dbReference type="ARBA" id="ARBA00022448"/>
    </source>
</evidence>
<sequence>MFGLETWQILAALGVTAFAGFVKGALGFAMPMIMMSAFGSVMPATVALGAMILPTLLSNVQQAAREGRGPVMASVRKFRLHIAMVVIFICVSAGFAKAIPQWVMYGLLGVPITLFALWQLSGRPLALNLRHRRRAEGISGVIGGLYGGISGIWGPPLIVYLLSIGTDKREQVRVQGVVFLIGAVVLTGAHLTSGVLNAQTVPFSALLCIPAVLGMKLGFALQDRLDVQQFRRWTLILLVLTGLNLARRSLELWSLA</sequence>
<comment type="similarity">
    <text evidence="2 8">Belongs to the 4-toluene sulfonate uptake permease (TSUP) (TC 2.A.102) family.</text>
</comment>
<dbReference type="PANTHER" id="PTHR30269:SF32">
    <property type="entry name" value="MEMBRANE TRANSPORTER PROTEIN-RELATED"/>
    <property type="match status" value="1"/>
</dbReference>
<dbReference type="Pfam" id="PF01925">
    <property type="entry name" value="TauE"/>
    <property type="match status" value="1"/>
</dbReference>
<feature type="transmembrane region" description="Helical" evidence="8">
    <location>
        <begin position="78"/>
        <end position="95"/>
    </location>
</feature>
<gene>
    <name evidence="9" type="ORF">SAMN05660710_01708</name>
</gene>
<evidence type="ECO:0000256" key="1">
    <source>
        <dbReference type="ARBA" id="ARBA00004651"/>
    </source>
</evidence>
<proteinExistence type="inferred from homology"/>
<organism evidence="9 10">
    <name type="scientific">Paracoccus tibetensis</name>
    <dbReference type="NCBI Taxonomy" id="336292"/>
    <lineage>
        <taxon>Bacteria</taxon>
        <taxon>Pseudomonadati</taxon>
        <taxon>Pseudomonadota</taxon>
        <taxon>Alphaproteobacteria</taxon>
        <taxon>Rhodobacterales</taxon>
        <taxon>Paracoccaceae</taxon>
        <taxon>Paracoccus</taxon>
    </lineage>
</organism>
<keyword evidence="6 8" id="KW-1133">Transmembrane helix</keyword>
<dbReference type="InterPro" id="IPR052017">
    <property type="entry name" value="TSUP"/>
</dbReference>
<dbReference type="GO" id="GO:0005886">
    <property type="term" value="C:plasma membrane"/>
    <property type="evidence" value="ECO:0007669"/>
    <property type="project" value="UniProtKB-SubCell"/>
</dbReference>
<keyword evidence="5 8" id="KW-0812">Transmembrane</keyword>
<evidence type="ECO:0000256" key="7">
    <source>
        <dbReference type="ARBA" id="ARBA00023136"/>
    </source>
</evidence>
<dbReference type="PANTHER" id="PTHR30269">
    <property type="entry name" value="TRANSMEMBRANE PROTEIN YFCA"/>
    <property type="match status" value="1"/>
</dbReference>
<feature type="transmembrane region" description="Helical" evidence="8">
    <location>
        <begin position="203"/>
        <end position="221"/>
    </location>
</feature>
<keyword evidence="7 8" id="KW-0472">Membrane</keyword>
<keyword evidence="10" id="KW-1185">Reference proteome</keyword>
<keyword evidence="4 8" id="KW-1003">Cell membrane</keyword>
<dbReference type="RefSeq" id="WP_090742487.1">
    <property type="nucleotide sequence ID" value="NZ_FMVT01000005.1"/>
</dbReference>
<evidence type="ECO:0000256" key="5">
    <source>
        <dbReference type="ARBA" id="ARBA00022692"/>
    </source>
</evidence>
<dbReference type="EMBL" id="FMVT01000005">
    <property type="protein sequence ID" value="SCY49267.1"/>
    <property type="molecule type" value="Genomic_DNA"/>
</dbReference>
<evidence type="ECO:0000256" key="8">
    <source>
        <dbReference type="RuleBase" id="RU363041"/>
    </source>
</evidence>
<keyword evidence="3" id="KW-0813">Transport</keyword>
<accession>A0A1G5GD38</accession>
<feature type="transmembrane region" description="Helical" evidence="8">
    <location>
        <begin position="141"/>
        <end position="162"/>
    </location>
</feature>
<evidence type="ECO:0000256" key="2">
    <source>
        <dbReference type="ARBA" id="ARBA00009142"/>
    </source>
</evidence>